<comment type="similarity">
    <text evidence="5">Belongs to the glutamate--cysteine ligase type 2 family. YbdK subfamily.</text>
</comment>
<gene>
    <name evidence="6" type="ORF">QQ91_0017520</name>
</gene>
<dbReference type="PANTHER" id="PTHR36510">
    <property type="entry name" value="GLUTAMATE--CYSTEINE LIGASE 2-RELATED"/>
    <property type="match status" value="1"/>
</dbReference>
<dbReference type="HAMAP" id="MF_01609">
    <property type="entry name" value="Glu_cys_ligase_2"/>
    <property type="match status" value="1"/>
</dbReference>
<evidence type="ECO:0000256" key="3">
    <source>
        <dbReference type="ARBA" id="ARBA00022840"/>
    </source>
</evidence>
<dbReference type="PANTHER" id="PTHR36510:SF1">
    <property type="entry name" value="GLUTAMATE--CYSTEINE LIGASE 2-RELATED"/>
    <property type="match status" value="1"/>
</dbReference>
<evidence type="ECO:0000313" key="7">
    <source>
        <dbReference type="Proteomes" id="UP000031561"/>
    </source>
</evidence>
<dbReference type="NCBIfam" id="NF010041">
    <property type="entry name" value="PRK13517.1-1"/>
    <property type="match status" value="1"/>
</dbReference>
<comment type="catalytic activity">
    <reaction evidence="4 5">
        <text>L-cysteine + L-glutamate + ATP = gamma-L-glutamyl-L-cysteine + ADP + phosphate + H(+)</text>
        <dbReference type="Rhea" id="RHEA:13285"/>
        <dbReference type="ChEBI" id="CHEBI:15378"/>
        <dbReference type="ChEBI" id="CHEBI:29985"/>
        <dbReference type="ChEBI" id="CHEBI:30616"/>
        <dbReference type="ChEBI" id="CHEBI:35235"/>
        <dbReference type="ChEBI" id="CHEBI:43474"/>
        <dbReference type="ChEBI" id="CHEBI:58173"/>
        <dbReference type="ChEBI" id="CHEBI:456216"/>
        <dbReference type="EC" id="6.3.2.2"/>
    </reaction>
</comment>
<evidence type="ECO:0000313" key="6">
    <source>
        <dbReference type="EMBL" id="MCM1984625.1"/>
    </source>
</evidence>
<dbReference type="Proteomes" id="UP000031561">
    <property type="component" value="Unassembled WGS sequence"/>
</dbReference>
<keyword evidence="1 5" id="KW-0436">Ligase</keyword>
<dbReference type="InterPro" id="IPR011793">
    <property type="entry name" value="YbdK"/>
</dbReference>
<dbReference type="Pfam" id="PF04107">
    <property type="entry name" value="GCS2"/>
    <property type="match status" value="1"/>
</dbReference>
<evidence type="ECO:0000256" key="1">
    <source>
        <dbReference type="ARBA" id="ARBA00022598"/>
    </source>
</evidence>
<keyword evidence="7" id="KW-1185">Reference proteome</keyword>
<evidence type="ECO:0000256" key="2">
    <source>
        <dbReference type="ARBA" id="ARBA00022741"/>
    </source>
</evidence>
<reference evidence="6 7" key="1">
    <citation type="journal article" date="2015" name="Genome Announc.">
        <title>Draft Genome Sequence of Filamentous Marine Cyanobacterium Lyngbya confervoides Strain BDU141951.</title>
        <authorList>
            <person name="Chandrababunaidu M.M."/>
            <person name="Sen D."/>
            <person name="Tripathy S."/>
        </authorList>
    </citation>
    <scope>NUCLEOTIDE SEQUENCE [LARGE SCALE GENOMIC DNA]</scope>
    <source>
        <strain evidence="6 7">BDU141951</strain>
    </source>
</reference>
<dbReference type="AlphaFoldDB" id="A0ABD4T8M1"/>
<comment type="function">
    <text evidence="5">ATP-dependent carboxylate-amine ligase which exhibits weak glutamate--cysteine ligase activity.</text>
</comment>
<accession>A0ABD4T8M1</accession>
<name>A0ABD4T8M1_9CYAN</name>
<keyword evidence="3 5" id="KW-0067">ATP-binding</keyword>
<dbReference type="GO" id="GO:0004357">
    <property type="term" value="F:glutamate-cysteine ligase activity"/>
    <property type="evidence" value="ECO:0007669"/>
    <property type="project" value="UniProtKB-EC"/>
</dbReference>
<organism evidence="6 7">
    <name type="scientific">Lyngbya confervoides BDU141951</name>
    <dbReference type="NCBI Taxonomy" id="1574623"/>
    <lineage>
        <taxon>Bacteria</taxon>
        <taxon>Bacillati</taxon>
        <taxon>Cyanobacteriota</taxon>
        <taxon>Cyanophyceae</taxon>
        <taxon>Oscillatoriophycideae</taxon>
        <taxon>Oscillatoriales</taxon>
        <taxon>Microcoleaceae</taxon>
        <taxon>Lyngbya</taxon>
    </lineage>
</organism>
<dbReference type="GO" id="GO:0005524">
    <property type="term" value="F:ATP binding"/>
    <property type="evidence" value="ECO:0007669"/>
    <property type="project" value="UniProtKB-KW"/>
</dbReference>
<dbReference type="Gene3D" id="3.30.590.20">
    <property type="match status" value="1"/>
</dbReference>
<dbReference type="EMBL" id="JTHE03000102">
    <property type="protein sequence ID" value="MCM1984625.1"/>
    <property type="molecule type" value="Genomic_DNA"/>
</dbReference>
<dbReference type="EC" id="6.3.2.2" evidence="5"/>
<sequence length="368" mass="41748">MPDPAFTLGVEEEYQVIDPATRQLASQSGKLIQTNQQNPQTATLIHEMHRCQVEIATDVCYTLSEVRAQLVRARQAANQAAQSHGLAIAAAGTHPFSRWQQQHLTPKDRYRSLNTDLQQLVRELIIFGCHVHIGIADRDAAIGVMNRARLWLPSLLALTASSPFWLGKDTGYHSYRMVLWSRLPTAGPPPIFTDYRDHQQFVQRLIDTEIIDDPTKIYWDIRLSDRFPTIEFRMADVCTTVDETVMFAGLVRALTQTCYQAFLDCRPYPEIRTELLKAAMWQAARYGTQGHLIDFSQLRPIPAADSIQALLQTLQPALERNGDWEVVRQQVDQVLTQGNGALRQRQVFAQQGSYPAVVDQIVEQTRQV</sequence>
<dbReference type="RefSeq" id="WP_166283330.1">
    <property type="nucleotide sequence ID" value="NZ_JTHE03000102.1"/>
</dbReference>
<comment type="caution">
    <text evidence="6">The sequence shown here is derived from an EMBL/GenBank/DDBJ whole genome shotgun (WGS) entry which is preliminary data.</text>
</comment>
<keyword evidence="2 5" id="KW-0547">Nucleotide-binding</keyword>
<evidence type="ECO:0000256" key="5">
    <source>
        <dbReference type="HAMAP-Rule" id="MF_01609"/>
    </source>
</evidence>
<protein>
    <recommendedName>
        <fullName evidence="5">Putative glutamate--cysteine ligase 2</fullName>
        <ecNumber evidence="5">6.3.2.2</ecNumber>
    </recommendedName>
    <alternativeName>
        <fullName evidence="5">Gamma-glutamylcysteine synthetase 2</fullName>
        <shortName evidence="5">GCS 2</shortName>
        <shortName evidence="5">Gamma-GCS 2</shortName>
    </alternativeName>
</protein>
<dbReference type="SUPFAM" id="SSF55931">
    <property type="entry name" value="Glutamine synthetase/guanido kinase"/>
    <property type="match status" value="1"/>
</dbReference>
<dbReference type="InterPro" id="IPR006336">
    <property type="entry name" value="GCS2"/>
</dbReference>
<dbReference type="NCBIfam" id="NF010039">
    <property type="entry name" value="PRK13515.1"/>
    <property type="match status" value="1"/>
</dbReference>
<dbReference type="NCBIfam" id="TIGR02050">
    <property type="entry name" value="gshA_cyan_rel"/>
    <property type="match status" value="1"/>
</dbReference>
<dbReference type="InterPro" id="IPR014746">
    <property type="entry name" value="Gln_synth/guanido_kin_cat_dom"/>
</dbReference>
<proteinExistence type="inferred from homology"/>
<evidence type="ECO:0000256" key="4">
    <source>
        <dbReference type="ARBA" id="ARBA00048819"/>
    </source>
</evidence>
<dbReference type="InterPro" id="IPR050141">
    <property type="entry name" value="GCL_type2/YbdK_subfam"/>
</dbReference>